<dbReference type="EMBL" id="CP067089">
    <property type="protein sequence ID" value="QQO08152.1"/>
    <property type="molecule type" value="Genomic_DNA"/>
</dbReference>
<dbReference type="PROSITE" id="PS51123">
    <property type="entry name" value="OMPA_2"/>
    <property type="match status" value="1"/>
</dbReference>
<organism evidence="4 5">
    <name type="scientific">Breznakiella homolactica</name>
    <dbReference type="NCBI Taxonomy" id="2798577"/>
    <lineage>
        <taxon>Bacteria</taxon>
        <taxon>Pseudomonadati</taxon>
        <taxon>Spirochaetota</taxon>
        <taxon>Spirochaetia</taxon>
        <taxon>Spirochaetales</taxon>
        <taxon>Breznakiellaceae</taxon>
        <taxon>Breznakiella</taxon>
    </lineage>
</organism>
<dbReference type="InterPro" id="IPR025965">
    <property type="entry name" value="FlgD/Vpr_Ig-like"/>
</dbReference>
<accession>A0A7T7XL11</accession>
<dbReference type="Proteomes" id="UP000595917">
    <property type="component" value="Chromosome"/>
</dbReference>
<evidence type="ECO:0000313" key="4">
    <source>
        <dbReference type="EMBL" id="QQO08152.1"/>
    </source>
</evidence>
<dbReference type="CDD" id="cd07185">
    <property type="entry name" value="OmpA_C-like"/>
    <property type="match status" value="1"/>
</dbReference>
<reference evidence="4" key="1">
    <citation type="submission" date="2021-01" db="EMBL/GenBank/DDBJ databases">
        <title>Description of Breznakiella homolactica.</title>
        <authorList>
            <person name="Song Y."/>
            <person name="Brune A."/>
        </authorList>
    </citation>
    <scope>NUCLEOTIDE SEQUENCE</scope>
    <source>
        <strain evidence="4">RmG30</strain>
    </source>
</reference>
<dbReference type="Pfam" id="PF00691">
    <property type="entry name" value="OmpA"/>
    <property type="match status" value="1"/>
</dbReference>
<protein>
    <submittedName>
        <fullName evidence="4">Gliding motility-associated C-terminal domain-containing protein</fullName>
    </submittedName>
</protein>
<name>A0A7T7XL11_9SPIR</name>
<evidence type="ECO:0000256" key="1">
    <source>
        <dbReference type="PROSITE-ProRule" id="PRU00473"/>
    </source>
</evidence>
<proteinExistence type="predicted"/>
<dbReference type="Pfam" id="PF13860">
    <property type="entry name" value="FlgD_ig"/>
    <property type="match status" value="1"/>
</dbReference>
<feature type="domain" description="OmpA-like" evidence="3">
    <location>
        <begin position="1181"/>
        <end position="1308"/>
    </location>
</feature>
<dbReference type="KEGG" id="bhc:JFL75_14565"/>
<gene>
    <name evidence="4" type="ORF">JFL75_14565</name>
</gene>
<dbReference type="SUPFAM" id="SSF103088">
    <property type="entry name" value="OmpA-like"/>
    <property type="match status" value="1"/>
</dbReference>
<evidence type="ECO:0000259" key="3">
    <source>
        <dbReference type="PROSITE" id="PS51123"/>
    </source>
</evidence>
<dbReference type="Gene3D" id="3.30.1330.60">
    <property type="entry name" value="OmpA-like domain"/>
    <property type="match status" value="1"/>
</dbReference>
<dbReference type="PANTHER" id="PTHR30329:SF21">
    <property type="entry name" value="LIPOPROTEIN YIAD-RELATED"/>
    <property type="match status" value="1"/>
</dbReference>
<dbReference type="InterPro" id="IPR050330">
    <property type="entry name" value="Bact_OuterMem_StrucFunc"/>
</dbReference>
<dbReference type="RefSeq" id="WP_215625458.1">
    <property type="nucleotide sequence ID" value="NZ_CP067089.2"/>
</dbReference>
<dbReference type="PANTHER" id="PTHR30329">
    <property type="entry name" value="STATOR ELEMENT OF FLAGELLAR MOTOR COMPLEX"/>
    <property type="match status" value="1"/>
</dbReference>
<dbReference type="InterPro" id="IPR006665">
    <property type="entry name" value="OmpA-like"/>
</dbReference>
<keyword evidence="1" id="KW-0472">Membrane</keyword>
<dbReference type="InterPro" id="IPR036737">
    <property type="entry name" value="OmpA-like_sf"/>
</dbReference>
<evidence type="ECO:0000256" key="2">
    <source>
        <dbReference type="SAM" id="MobiDB-lite"/>
    </source>
</evidence>
<sequence length="1308" mass="140136">MGTKIYGEDIPLPGIVLPAPGGMGGFSLVSPTQLFSSNDPRMSVWNPAGQAGRELPGFSVSAEVGFPIHGSQSGAGGLFSGGAALPTAIGTLWFTGDAAVRSDNLTAWAVPRGFSLNAGLSKRAGDILSLGIGVGGGYFVSSDPSWNLSASLGALFDIRSLGPQGSRLSVAFLGLGGPWDSYFAPTPLVALETKFIDTEKFALSLGALAAVPGFTDFTAGLGATFELGRYVSIDLGWFLSSKQISRWMDTDNSNADLFALSWPSISLRFEGASLLRAGKFGVDPSLRVKPAGQQAMRVEAAAVFSAGERDITGPVIVPGLPEHAAYSPRLLSEVVVPIAVTDESVIVSWDAAVTGPGGIQVFAGSGGDTDPGRNPYFGTLFTVKRNVPLPEKFIIPISPDLPDGAYTLSMTAADERGNQSRYSGTIFILDGTPPSAAVSTPEYRIFSPNGDGIRDVLAIEQTGSMESLWQGIIYGVSGDQVFSLSWLDSEPSSFVWDGRDNRGDIVPDGTYTYTLTARDEGGNTFEDSIRNIIVDAAPTAIALSLDGTALSTDPDSNYRNVTLVNSPARTRGLESWRFSLISDSGAAARIWEGSAENLDLFPRSIVFDGRTRDGDPVPDGTYRFKAELVYTNGDSPSALSGTFLIDSKVPAARVRASSQFLNIDRNQRVVLYHDLSAGAVWKGTIYDSQNRIIRSYDLSPEPELTIQWNGLDSRGEPVPEGMYRYSAEGTSAVGLSGKSNEVSMRVDTGGYELSLLADKDIFSALVADGRQRYLPRLSRPERAVSYELSVSGGGSGAEVRRFYGAGPVPRAIDWDGRDAFGVPVPPGSYSAVMTVRYDDGEQVVSEPVTTLVDSVPPRGSVNVNRNLFSPNGDGIYDTVEFQISGDKEAHWTAVIETEAGGLARSYSWQGLPPERLVWDGTDGSGSYFPDGSYRLRLSALDRAGNVFSAVSGPVRMDSRIPALSLTADKTAFSPNGDGFADAMNFRLIPSFTDGLSAWEITVADEGNTPVKVISARDKGETAPPQNFSWDGRTETGQAAPDGNYRIRAVFRYTKGDIAETATAPFLLDTAPPEVALSLSPNPFSPDGDGFEDELEIRITARDRSPIAGWMLTINDPGGYPFTSFSGTALPAEPFYWDGMNLNGDLVEAAQDYPYTLRVRDNLGNTAVIQGTIATDVFVLVDGDRLKIRISSIVFPPSSASLYGIDPETDARNSAILDRIAAVLTRYPAYRIRIEGHAVNLSGTEREERVELAPLSLSRAQAVMQALIERGTDRSRLEARGLGGTEPIVPHGDTASRWRNRRVEFILMR</sequence>
<keyword evidence="5" id="KW-1185">Reference proteome</keyword>
<dbReference type="Pfam" id="PF13585">
    <property type="entry name" value="CHU_C"/>
    <property type="match status" value="1"/>
</dbReference>
<feature type="region of interest" description="Disordered" evidence="2">
    <location>
        <begin position="1017"/>
        <end position="1038"/>
    </location>
</feature>
<dbReference type="GO" id="GO:0016020">
    <property type="term" value="C:membrane"/>
    <property type="evidence" value="ECO:0007669"/>
    <property type="project" value="UniProtKB-UniRule"/>
</dbReference>
<evidence type="ECO:0000313" key="5">
    <source>
        <dbReference type="Proteomes" id="UP000595917"/>
    </source>
</evidence>
<dbReference type="Gene3D" id="2.60.40.4070">
    <property type="match status" value="4"/>
</dbReference>